<reference evidence="3" key="1">
    <citation type="submission" date="2021-08" db="EMBL/GenBank/DDBJ databases">
        <title>Flavobacterium sp. strain CC-SYL302.</title>
        <authorList>
            <person name="Lin S.-Y."/>
            <person name="Lee T.-H."/>
            <person name="Young C.-C."/>
        </authorList>
    </citation>
    <scope>NUCLEOTIDE SEQUENCE</scope>
    <source>
        <strain evidence="3">CC-SYL302</strain>
    </source>
</reference>
<keyword evidence="4" id="KW-1185">Reference proteome</keyword>
<sequence>MNKNITRISVVVGASFLMQSCLVAKKYERPNLKAEENFRTEVVEKDTTSIAKIEWNKVFTDQYLQNYIQQGLENNYDIQIAAQNIAAAEASMKRGKAGYFPTINASATWTHQEISKNSQFGGLFSQLDQYQLSPSLSWEADIWGKIRSNKRATAATYLQSVATNKALQAQIIGSIASVYYQLLSFDAQLKVAEAALKNREKSVEVIKSLKEGGTVNEVGVKQTESQMLATKVTIEDIKYNIGVLENSLSILIGNAPKSIERASLADQKIDIDISTGVPSTLLANRADLIAAEYNLMSTFEQTNVARANFYPSFTINATSGFQALETKDLFNANSLFANIVTGLTAPILNGRAIKTNFEVAKANQQKAFLQYEKQYLVAIQEVSNAFANYENETKKIKIREQQVDLLQKAVEYSDELLVYGMVNYLDVITASDSALNAELSLIDNKYKQLNAIITLYRSLGGGWQ</sequence>
<dbReference type="PROSITE" id="PS51257">
    <property type="entry name" value="PROKAR_LIPOPROTEIN"/>
    <property type="match status" value="1"/>
</dbReference>
<keyword evidence="2" id="KW-0472">Membrane</keyword>
<accession>A0ABY6M4Z8</accession>
<dbReference type="InterPro" id="IPR003423">
    <property type="entry name" value="OMP_efflux"/>
</dbReference>
<keyword evidence="2" id="KW-1134">Transmembrane beta strand</keyword>
<dbReference type="InterPro" id="IPR010131">
    <property type="entry name" value="MdtP/NodT-like"/>
</dbReference>
<gene>
    <name evidence="3" type="ORF">K5I29_05475</name>
</gene>
<proteinExistence type="inferred from homology"/>
<keyword evidence="2" id="KW-0564">Palmitate</keyword>
<evidence type="ECO:0000313" key="4">
    <source>
        <dbReference type="Proteomes" id="UP001163328"/>
    </source>
</evidence>
<dbReference type="Gene3D" id="1.20.1600.10">
    <property type="entry name" value="Outer membrane efflux proteins (OEP)"/>
    <property type="match status" value="1"/>
</dbReference>
<dbReference type="RefSeq" id="WP_264434895.1">
    <property type="nucleotide sequence ID" value="NZ_CP081495.1"/>
</dbReference>
<keyword evidence="2" id="KW-0812">Transmembrane</keyword>
<keyword evidence="2" id="KW-0449">Lipoprotein</keyword>
<evidence type="ECO:0000256" key="1">
    <source>
        <dbReference type="ARBA" id="ARBA00007613"/>
    </source>
</evidence>
<name>A0ABY6M4Z8_9FLAO</name>
<dbReference type="Proteomes" id="UP001163328">
    <property type="component" value="Chromosome"/>
</dbReference>
<dbReference type="NCBIfam" id="TIGR01845">
    <property type="entry name" value="outer_NodT"/>
    <property type="match status" value="1"/>
</dbReference>
<protein>
    <submittedName>
        <fullName evidence="3">TolC family protein</fullName>
    </submittedName>
</protein>
<dbReference type="EMBL" id="CP081495">
    <property type="protein sequence ID" value="UYW02348.1"/>
    <property type="molecule type" value="Genomic_DNA"/>
</dbReference>
<comment type="subcellular location">
    <subcellularLocation>
        <location evidence="2">Cell membrane</location>
        <topology evidence="2">Lipid-anchor</topology>
    </subcellularLocation>
</comment>
<evidence type="ECO:0000256" key="2">
    <source>
        <dbReference type="RuleBase" id="RU362097"/>
    </source>
</evidence>
<dbReference type="SUPFAM" id="SSF56954">
    <property type="entry name" value="Outer membrane efflux proteins (OEP)"/>
    <property type="match status" value="1"/>
</dbReference>
<dbReference type="Pfam" id="PF02321">
    <property type="entry name" value="OEP"/>
    <property type="match status" value="2"/>
</dbReference>
<dbReference type="PANTHER" id="PTHR30203:SF33">
    <property type="entry name" value="BLR4455 PROTEIN"/>
    <property type="match status" value="1"/>
</dbReference>
<comment type="similarity">
    <text evidence="1 2">Belongs to the outer membrane factor (OMF) (TC 1.B.17) family.</text>
</comment>
<dbReference type="Gene3D" id="2.20.200.10">
    <property type="entry name" value="Outer membrane efflux proteins (OEP)"/>
    <property type="match status" value="1"/>
</dbReference>
<evidence type="ECO:0000313" key="3">
    <source>
        <dbReference type="EMBL" id="UYW02348.1"/>
    </source>
</evidence>
<dbReference type="PANTHER" id="PTHR30203">
    <property type="entry name" value="OUTER MEMBRANE CATION EFFLUX PROTEIN"/>
    <property type="match status" value="1"/>
</dbReference>
<organism evidence="3 4">
    <name type="scientific">Flavobacterium agricola</name>
    <dbReference type="NCBI Taxonomy" id="2870839"/>
    <lineage>
        <taxon>Bacteria</taxon>
        <taxon>Pseudomonadati</taxon>
        <taxon>Bacteroidota</taxon>
        <taxon>Flavobacteriia</taxon>
        <taxon>Flavobacteriales</taxon>
        <taxon>Flavobacteriaceae</taxon>
        <taxon>Flavobacterium</taxon>
    </lineage>
</organism>